<evidence type="ECO:0000259" key="11">
    <source>
        <dbReference type="PROSITE" id="PS51755"/>
    </source>
</evidence>
<dbReference type="Pfam" id="PF00486">
    <property type="entry name" value="Trans_reg_C"/>
    <property type="match status" value="1"/>
</dbReference>
<organism evidence="12 13">
    <name type="scientific">Colwellia ponticola</name>
    <dbReference type="NCBI Taxonomy" id="2304625"/>
    <lineage>
        <taxon>Bacteria</taxon>
        <taxon>Pseudomonadati</taxon>
        <taxon>Pseudomonadota</taxon>
        <taxon>Gammaproteobacteria</taxon>
        <taxon>Alteromonadales</taxon>
        <taxon>Colwelliaceae</taxon>
        <taxon>Colwellia</taxon>
    </lineage>
</organism>
<dbReference type="Gene3D" id="6.10.250.690">
    <property type="match status" value="1"/>
</dbReference>
<evidence type="ECO:0000256" key="9">
    <source>
        <dbReference type="PROSITE-ProRule" id="PRU01091"/>
    </source>
</evidence>
<dbReference type="PANTHER" id="PTHR48111:SF35">
    <property type="entry name" value="TRANSCRIPTIONAL REGULATORY PROTEIN QSEB"/>
    <property type="match status" value="1"/>
</dbReference>
<dbReference type="InterPro" id="IPR011006">
    <property type="entry name" value="CheY-like_superfamily"/>
</dbReference>
<evidence type="ECO:0000256" key="5">
    <source>
        <dbReference type="ARBA" id="ARBA00023015"/>
    </source>
</evidence>
<evidence type="ECO:0000256" key="6">
    <source>
        <dbReference type="ARBA" id="ARBA00023125"/>
    </source>
</evidence>
<dbReference type="Proteomes" id="UP000307702">
    <property type="component" value="Unassembled WGS sequence"/>
</dbReference>
<evidence type="ECO:0000256" key="4">
    <source>
        <dbReference type="ARBA" id="ARBA00023012"/>
    </source>
</evidence>
<keyword evidence="6 9" id="KW-0238">DNA-binding</keyword>
<keyword evidence="3 8" id="KW-0597">Phosphoprotein</keyword>
<dbReference type="SMART" id="SM00862">
    <property type="entry name" value="Trans_reg_C"/>
    <property type="match status" value="1"/>
</dbReference>
<evidence type="ECO:0000313" key="13">
    <source>
        <dbReference type="Proteomes" id="UP000307702"/>
    </source>
</evidence>
<keyword evidence="5" id="KW-0805">Transcription regulation</keyword>
<evidence type="ECO:0000256" key="2">
    <source>
        <dbReference type="ARBA" id="ARBA00022490"/>
    </source>
</evidence>
<evidence type="ECO:0000256" key="7">
    <source>
        <dbReference type="ARBA" id="ARBA00023163"/>
    </source>
</evidence>
<keyword evidence="4" id="KW-0902">Two-component regulatory system</keyword>
<dbReference type="AlphaFoldDB" id="A0A8H2JKQ8"/>
<evidence type="ECO:0000259" key="10">
    <source>
        <dbReference type="PROSITE" id="PS50110"/>
    </source>
</evidence>
<dbReference type="InterPro" id="IPR016032">
    <property type="entry name" value="Sig_transdc_resp-reg_C-effctor"/>
</dbReference>
<accession>A0A8H2JKQ8</accession>
<dbReference type="GO" id="GO:0000156">
    <property type="term" value="F:phosphorelay response regulator activity"/>
    <property type="evidence" value="ECO:0007669"/>
    <property type="project" value="TreeGrafter"/>
</dbReference>
<dbReference type="SUPFAM" id="SSF46894">
    <property type="entry name" value="C-terminal effector domain of the bipartite response regulators"/>
    <property type="match status" value="1"/>
</dbReference>
<dbReference type="Pfam" id="PF00072">
    <property type="entry name" value="Response_reg"/>
    <property type="match status" value="1"/>
</dbReference>
<comment type="subcellular location">
    <subcellularLocation>
        <location evidence="1">Cytoplasm</location>
    </subcellularLocation>
</comment>
<protein>
    <submittedName>
        <fullName evidence="12">Response regulator transcription factor</fullName>
    </submittedName>
</protein>
<feature type="modified residue" description="4-aspartylphosphate" evidence="8">
    <location>
        <position position="51"/>
    </location>
</feature>
<feature type="domain" description="OmpR/PhoB-type" evidence="11">
    <location>
        <begin position="144"/>
        <end position="239"/>
    </location>
</feature>
<dbReference type="PROSITE" id="PS50110">
    <property type="entry name" value="RESPONSE_REGULATORY"/>
    <property type="match status" value="1"/>
</dbReference>
<evidence type="ECO:0000256" key="8">
    <source>
        <dbReference type="PROSITE-ProRule" id="PRU00169"/>
    </source>
</evidence>
<keyword evidence="7" id="KW-0804">Transcription</keyword>
<dbReference type="FunFam" id="3.40.50.2300:FF:000002">
    <property type="entry name" value="DNA-binding response regulator PhoP"/>
    <property type="match status" value="1"/>
</dbReference>
<keyword evidence="13" id="KW-1185">Reference proteome</keyword>
<dbReference type="CDD" id="cd00383">
    <property type="entry name" value="trans_reg_C"/>
    <property type="match status" value="1"/>
</dbReference>
<evidence type="ECO:0000256" key="3">
    <source>
        <dbReference type="ARBA" id="ARBA00022553"/>
    </source>
</evidence>
<dbReference type="RefSeq" id="WP_138623903.1">
    <property type="nucleotide sequence ID" value="NZ_SZVP01000013.1"/>
</dbReference>
<evidence type="ECO:0000313" key="12">
    <source>
        <dbReference type="EMBL" id="TMM43762.1"/>
    </source>
</evidence>
<comment type="caution">
    <text evidence="12">The sequence shown here is derived from an EMBL/GenBank/DDBJ whole genome shotgun (WGS) entry which is preliminary data.</text>
</comment>
<dbReference type="Gene3D" id="1.10.10.10">
    <property type="entry name" value="Winged helix-like DNA-binding domain superfamily/Winged helix DNA-binding domain"/>
    <property type="match status" value="1"/>
</dbReference>
<gene>
    <name evidence="12" type="ORF">FCS21_12600</name>
</gene>
<dbReference type="InterPro" id="IPR039420">
    <property type="entry name" value="WalR-like"/>
</dbReference>
<dbReference type="CDD" id="cd17624">
    <property type="entry name" value="REC_OmpR_PmrA-like"/>
    <property type="match status" value="1"/>
</dbReference>
<sequence>MRILLVEDDQGLAEALQQSLEREGFVVDHVSRGKQALIALAAPSHDMVMLDLGLPDMDGLMVLKEIRSQKNDLPVIILTARDTIDSKVQGLDYGADDYLAKPFNMQELLARLRVIERRLGTSSSSMITVDRVSLDTKGHKVFLAPCASDNAEQHNASEDNASEDNAIEVHFSKKEFMVLKALMENAGRIQSREQIESKLYHWGEEVLSNAVEVHIHKLRKSLPTKFIQNVRGVGYIINHPKG</sequence>
<dbReference type="GO" id="GO:0006355">
    <property type="term" value="P:regulation of DNA-templated transcription"/>
    <property type="evidence" value="ECO:0007669"/>
    <property type="project" value="InterPro"/>
</dbReference>
<dbReference type="GO" id="GO:0032993">
    <property type="term" value="C:protein-DNA complex"/>
    <property type="evidence" value="ECO:0007669"/>
    <property type="project" value="TreeGrafter"/>
</dbReference>
<reference evidence="12 13" key="1">
    <citation type="submission" date="2019-05" db="EMBL/GenBank/DDBJ databases">
        <title>Colwellia ponticola sp. nov., isolated from seawater.</title>
        <authorList>
            <person name="Yoon J.-H."/>
        </authorList>
    </citation>
    <scope>NUCLEOTIDE SEQUENCE [LARGE SCALE GENOMIC DNA]</scope>
    <source>
        <strain evidence="12 13">OISW-25</strain>
    </source>
</reference>
<dbReference type="EMBL" id="SZVP01000013">
    <property type="protein sequence ID" value="TMM43762.1"/>
    <property type="molecule type" value="Genomic_DNA"/>
</dbReference>
<keyword evidence="2" id="KW-0963">Cytoplasm</keyword>
<feature type="domain" description="Response regulatory" evidence="10">
    <location>
        <begin position="2"/>
        <end position="116"/>
    </location>
</feature>
<dbReference type="InterPro" id="IPR001789">
    <property type="entry name" value="Sig_transdc_resp-reg_receiver"/>
</dbReference>
<dbReference type="GO" id="GO:0000976">
    <property type="term" value="F:transcription cis-regulatory region binding"/>
    <property type="evidence" value="ECO:0007669"/>
    <property type="project" value="TreeGrafter"/>
</dbReference>
<dbReference type="PROSITE" id="PS51755">
    <property type="entry name" value="OMPR_PHOB"/>
    <property type="match status" value="1"/>
</dbReference>
<proteinExistence type="predicted"/>
<evidence type="ECO:0000256" key="1">
    <source>
        <dbReference type="ARBA" id="ARBA00004496"/>
    </source>
</evidence>
<dbReference type="SUPFAM" id="SSF52172">
    <property type="entry name" value="CheY-like"/>
    <property type="match status" value="1"/>
</dbReference>
<dbReference type="GO" id="GO:0005829">
    <property type="term" value="C:cytosol"/>
    <property type="evidence" value="ECO:0007669"/>
    <property type="project" value="TreeGrafter"/>
</dbReference>
<dbReference type="OrthoDB" id="9802426at2"/>
<dbReference type="Gene3D" id="3.40.50.2300">
    <property type="match status" value="1"/>
</dbReference>
<dbReference type="InterPro" id="IPR001867">
    <property type="entry name" value="OmpR/PhoB-type_DNA-bd"/>
</dbReference>
<dbReference type="PANTHER" id="PTHR48111">
    <property type="entry name" value="REGULATOR OF RPOS"/>
    <property type="match status" value="1"/>
</dbReference>
<dbReference type="InterPro" id="IPR036388">
    <property type="entry name" value="WH-like_DNA-bd_sf"/>
</dbReference>
<feature type="DNA-binding region" description="OmpR/PhoB-type" evidence="9">
    <location>
        <begin position="144"/>
        <end position="239"/>
    </location>
</feature>
<name>A0A8H2JKQ8_9GAMM</name>
<dbReference type="SMART" id="SM00448">
    <property type="entry name" value="REC"/>
    <property type="match status" value="1"/>
</dbReference>